<dbReference type="PROSITE" id="PS50943">
    <property type="entry name" value="HTH_CROC1"/>
    <property type="match status" value="1"/>
</dbReference>
<gene>
    <name evidence="6" type="ORF">ABID24_002064</name>
</gene>
<protein>
    <submittedName>
        <fullName evidence="6">LacI family transcriptional regulator</fullName>
    </submittedName>
</protein>
<dbReference type="PRINTS" id="PR00036">
    <property type="entry name" value="HTHLACI"/>
</dbReference>
<comment type="caution">
    <text evidence="6">The sequence shown here is derived from an EMBL/GenBank/DDBJ whole genome shotgun (WGS) entry which is preliminary data.</text>
</comment>
<dbReference type="CDD" id="cd01392">
    <property type="entry name" value="HTH_LacI"/>
    <property type="match status" value="1"/>
</dbReference>
<dbReference type="InterPro" id="IPR046335">
    <property type="entry name" value="LacI/GalR-like_sensor"/>
</dbReference>
<accession>A0ABV2M300</accession>
<dbReference type="InterPro" id="IPR028082">
    <property type="entry name" value="Peripla_BP_I"/>
</dbReference>
<sequence length="336" mass="37306">MSGRITMEEIARLAGVSKATVSRVVNGKEGVGDAKRTQIQNLLEELKYDMDSNLPVMAARMRLKTVALIIPDITNPFFGEMARAIGTRMNEKGYSLLLGDSLFSTEMEGKWIRDFVSKKVDGIIIAPVGDKPSKDFGLMDKFHIPCVFLDNYLEGVPNKGIVTTDNELAVYMACEHFFNSGVKKIAFISGKGKSRVAGDRLKGYRTAMTQFGIPFEKELVRAGDYTVSSGYKAILEMESAGLDYSAVICANDLMALGAINALKELSYRIPEDVQVIGYDNMFFSQYITPALSTIQHPIIEMGRIAADFMLQALEDKSEAYPFVKLKTRLLLRQTTR</sequence>
<evidence type="ECO:0000313" key="6">
    <source>
        <dbReference type="EMBL" id="MET3750811.1"/>
    </source>
</evidence>
<proteinExistence type="predicted"/>
<evidence type="ECO:0000256" key="2">
    <source>
        <dbReference type="ARBA" id="ARBA00023125"/>
    </source>
</evidence>
<feature type="domain" description="HTH cro/C1-type" evidence="5">
    <location>
        <begin position="5"/>
        <end position="28"/>
    </location>
</feature>
<evidence type="ECO:0000256" key="1">
    <source>
        <dbReference type="ARBA" id="ARBA00023015"/>
    </source>
</evidence>
<dbReference type="PROSITE" id="PS50932">
    <property type="entry name" value="HTH_LACI_2"/>
    <property type="match status" value="1"/>
</dbReference>
<dbReference type="CDD" id="cd06267">
    <property type="entry name" value="PBP1_LacI_sugar_binding-like"/>
    <property type="match status" value="1"/>
</dbReference>
<dbReference type="PROSITE" id="PS00356">
    <property type="entry name" value="HTH_LACI_1"/>
    <property type="match status" value="1"/>
</dbReference>
<dbReference type="Proteomes" id="UP001549106">
    <property type="component" value="Unassembled WGS sequence"/>
</dbReference>
<evidence type="ECO:0000313" key="7">
    <source>
        <dbReference type="Proteomes" id="UP001549106"/>
    </source>
</evidence>
<organism evidence="6 7">
    <name type="scientific">Blautia caecimuris</name>
    <dbReference type="NCBI Taxonomy" id="1796615"/>
    <lineage>
        <taxon>Bacteria</taxon>
        <taxon>Bacillati</taxon>
        <taxon>Bacillota</taxon>
        <taxon>Clostridia</taxon>
        <taxon>Lachnospirales</taxon>
        <taxon>Lachnospiraceae</taxon>
        <taxon>Blautia</taxon>
    </lineage>
</organism>
<dbReference type="SMART" id="SM00354">
    <property type="entry name" value="HTH_LACI"/>
    <property type="match status" value="1"/>
</dbReference>
<keyword evidence="1" id="KW-0805">Transcription regulation</keyword>
<keyword evidence="7" id="KW-1185">Reference proteome</keyword>
<keyword evidence="2" id="KW-0238">DNA-binding</keyword>
<name>A0ABV2M300_9FIRM</name>
<dbReference type="SUPFAM" id="SSF47413">
    <property type="entry name" value="lambda repressor-like DNA-binding domains"/>
    <property type="match status" value="1"/>
</dbReference>
<dbReference type="SUPFAM" id="SSF53822">
    <property type="entry name" value="Periplasmic binding protein-like I"/>
    <property type="match status" value="1"/>
</dbReference>
<dbReference type="RefSeq" id="WP_147599672.1">
    <property type="nucleotide sequence ID" value="NZ_BAABXP010000001.1"/>
</dbReference>
<dbReference type="Pfam" id="PF13377">
    <property type="entry name" value="Peripla_BP_3"/>
    <property type="match status" value="1"/>
</dbReference>
<dbReference type="PANTHER" id="PTHR30146:SF109">
    <property type="entry name" value="HTH-TYPE TRANSCRIPTIONAL REGULATOR GALS"/>
    <property type="match status" value="1"/>
</dbReference>
<evidence type="ECO:0000256" key="3">
    <source>
        <dbReference type="ARBA" id="ARBA00023163"/>
    </source>
</evidence>
<dbReference type="EMBL" id="JBEPMJ010000014">
    <property type="protein sequence ID" value="MET3750811.1"/>
    <property type="molecule type" value="Genomic_DNA"/>
</dbReference>
<evidence type="ECO:0000259" key="4">
    <source>
        <dbReference type="PROSITE" id="PS50932"/>
    </source>
</evidence>
<dbReference type="PANTHER" id="PTHR30146">
    <property type="entry name" value="LACI-RELATED TRANSCRIPTIONAL REPRESSOR"/>
    <property type="match status" value="1"/>
</dbReference>
<dbReference type="Pfam" id="PF00356">
    <property type="entry name" value="LacI"/>
    <property type="match status" value="1"/>
</dbReference>
<dbReference type="InterPro" id="IPR000843">
    <property type="entry name" value="HTH_LacI"/>
</dbReference>
<dbReference type="Gene3D" id="1.10.260.40">
    <property type="entry name" value="lambda repressor-like DNA-binding domains"/>
    <property type="match status" value="1"/>
</dbReference>
<evidence type="ECO:0000259" key="5">
    <source>
        <dbReference type="PROSITE" id="PS50943"/>
    </source>
</evidence>
<dbReference type="InterPro" id="IPR010982">
    <property type="entry name" value="Lambda_DNA-bd_dom_sf"/>
</dbReference>
<feature type="domain" description="HTH lacI-type" evidence="4">
    <location>
        <begin position="5"/>
        <end position="65"/>
    </location>
</feature>
<reference evidence="6 7" key="1">
    <citation type="submission" date="2024-06" db="EMBL/GenBank/DDBJ databases">
        <title>Genomic Encyclopedia of Type Strains, Phase IV (KMG-IV): sequencing the most valuable type-strain genomes for metagenomic binning, comparative biology and taxonomic classification.</title>
        <authorList>
            <person name="Goeker M."/>
        </authorList>
    </citation>
    <scope>NUCLEOTIDE SEQUENCE [LARGE SCALE GENOMIC DNA]</scope>
    <source>
        <strain evidence="6 7">DSM 29492</strain>
    </source>
</reference>
<keyword evidence="3" id="KW-0804">Transcription</keyword>
<dbReference type="InterPro" id="IPR001387">
    <property type="entry name" value="Cro/C1-type_HTH"/>
</dbReference>
<dbReference type="Gene3D" id="3.40.50.2300">
    <property type="match status" value="2"/>
</dbReference>